<dbReference type="Proteomes" id="UP000663852">
    <property type="component" value="Unassembled WGS sequence"/>
</dbReference>
<protein>
    <submittedName>
        <fullName evidence="2">Uncharacterized protein</fullName>
    </submittedName>
</protein>
<proteinExistence type="predicted"/>
<keyword evidence="3" id="KW-1185">Reference proteome</keyword>
<name>A0A814C653_ADIRI</name>
<gene>
    <name evidence="1" type="ORF">EDS130_LOCUS10994</name>
    <name evidence="2" type="ORF">XAT740_LOCUS9877</name>
</gene>
<evidence type="ECO:0000313" key="3">
    <source>
        <dbReference type="Proteomes" id="UP000663828"/>
    </source>
</evidence>
<organism evidence="2 3">
    <name type="scientific">Adineta ricciae</name>
    <name type="common">Rotifer</name>
    <dbReference type="NCBI Taxonomy" id="249248"/>
    <lineage>
        <taxon>Eukaryota</taxon>
        <taxon>Metazoa</taxon>
        <taxon>Spiralia</taxon>
        <taxon>Gnathifera</taxon>
        <taxon>Rotifera</taxon>
        <taxon>Eurotatoria</taxon>
        <taxon>Bdelloidea</taxon>
        <taxon>Adinetida</taxon>
        <taxon>Adinetidae</taxon>
        <taxon>Adineta</taxon>
    </lineage>
</organism>
<accession>A0A814C653</accession>
<sequence>MNFLAFEPQSTSTPKKLDTSYRMLPNSCSTPRSSHVRYSLSKCAPLPINCSTPNTKKHQKSFTPDIHRLIYPTTSSNQIWIL</sequence>
<dbReference type="EMBL" id="CAJNOJ010000039">
    <property type="protein sequence ID" value="CAF0925351.1"/>
    <property type="molecule type" value="Genomic_DNA"/>
</dbReference>
<dbReference type="OrthoDB" id="9982190at2759"/>
<evidence type="ECO:0000313" key="2">
    <source>
        <dbReference type="EMBL" id="CAF0936561.1"/>
    </source>
</evidence>
<dbReference type="Proteomes" id="UP000663828">
    <property type="component" value="Unassembled WGS sequence"/>
</dbReference>
<evidence type="ECO:0000313" key="1">
    <source>
        <dbReference type="EMBL" id="CAF0925351.1"/>
    </source>
</evidence>
<dbReference type="AlphaFoldDB" id="A0A814C653"/>
<comment type="caution">
    <text evidence="2">The sequence shown here is derived from an EMBL/GenBank/DDBJ whole genome shotgun (WGS) entry which is preliminary data.</text>
</comment>
<dbReference type="EMBL" id="CAJNOR010000515">
    <property type="protein sequence ID" value="CAF0936561.1"/>
    <property type="molecule type" value="Genomic_DNA"/>
</dbReference>
<reference evidence="2" key="1">
    <citation type="submission" date="2021-02" db="EMBL/GenBank/DDBJ databases">
        <authorList>
            <person name="Nowell W R."/>
        </authorList>
    </citation>
    <scope>NUCLEOTIDE SEQUENCE</scope>
</reference>